<gene>
    <name evidence="1" type="ORF">J2739_002984</name>
</gene>
<evidence type="ECO:0000313" key="2">
    <source>
        <dbReference type="Proteomes" id="UP001184230"/>
    </source>
</evidence>
<sequence length="31" mass="3634">MGFDANLILDTRTLLEWIFEPLFSIAGNWIH</sequence>
<reference evidence="1 2" key="1">
    <citation type="submission" date="2023-07" db="EMBL/GenBank/DDBJ databases">
        <title>Sorghum-associated microbial communities from plants grown in Nebraska, USA.</title>
        <authorList>
            <person name="Schachtman D."/>
        </authorList>
    </citation>
    <scope>NUCLEOTIDE SEQUENCE [LARGE SCALE GENOMIC DNA]</scope>
    <source>
        <strain evidence="1 2">DS1781</strain>
    </source>
</reference>
<protein>
    <submittedName>
        <fullName evidence="1">Uncharacterized protein</fullName>
    </submittedName>
</protein>
<evidence type="ECO:0000313" key="1">
    <source>
        <dbReference type="EMBL" id="MDR6537211.1"/>
    </source>
</evidence>
<comment type="caution">
    <text evidence="1">The sequence shown here is derived from an EMBL/GenBank/DDBJ whole genome shotgun (WGS) entry which is preliminary data.</text>
</comment>
<proteinExistence type="predicted"/>
<dbReference type="EMBL" id="JAVDRF010000005">
    <property type="protein sequence ID" value="MDR6537211.1"/>
    <property type="molecule type" value="Genomic_DNA"/>
</dbReference>
<accession>A0ABU1NH63</accession>
<name>A0ABU1NH63_9BURK</name>
<keyword evidence="2" id="KW-1185">Reference proteome</keyword>
<dbReference type="Proteomes" id="UP001184230">
    <property type="component" value="Unassembled WGS sequence"/>
</dbReference>
<organism evidence="1 2">
    <name type="scientific">Variovorax soli</name>
    <dbReference type="NCBI Taxonomy" id="376815"/>
    <lineage>
        <taxon>Bacteria</taxon>
        <taxon>Pseudomonadati</taxon>
        <taxon>Pseudomonadota</taxon>
        <taxon>Betaproteobacteria</taxon>
        <taxon>Burkholderiales</taxon>
        <taxon>Comamonadaceae</taxon>
        <taxon>Variovorax</taxon>
    </lineage>
</organism>